<dbReference type="InParanoid" id="A0A067R518"/>
<feature type="non-terminal residue" evidence="1">
    <location>
        <position position="1"/>
    </location>
</feature>
<dbReference type="AlphaFoldDB" id="A0A067R518"/>
<evidence type="ECO:0008006" key="3">
    <source>
        <dbReference type="Google" id="ProtNLM"/>
    </source>
</evidence>
<dbReference type="Proteomes" id="UP000027135">
    <property type="component" value="Unassembled WGS sequence"/>
</dbReference>
<protein>
    <recommendedName>
        <fullName evidence="3">Protein ALP1-like</fullName>
    </recommendedName>
</protein>
<evidence type="ECO:0000313" key="1">
    <source>
        <dbReference type="EMBL" id="KDR14337.1"/>
    </source>
</evidence>
<reference evidence="1 2" key="1">
    <citation type="journal article" date="2014" name="Nat. Commun.">
        <title>Molecular traces of alternative social organization in a termite genome.</title>
        <authorList>
            <person name="Terrapon N."/>
            <person name="Li C."/>
            <person name="Robertson H.M."/>
            <person name="Ji L."/>
            <person name="Meng X."/>
            <person name="Booth W."/>
            <person name="Chen Z."/>
            <person name="Childers C.P."/>
            <person name="Glastad K.M."/>
            <person name="Gokhale K."/>
            <person name="Gowin J."/>
            <person name="Gronenberg W."/>
            <person name="Hermansen R.A."/>
            <person name="Hu H."/>
            <person name="Hunt B.G."/>
            <person name="Huylmans A.K."/>
            <person name="Khalil S.M."/>
            <person name="Mitchell R.D."/>
            <person name="Munoz-Torres M.C."/>
            <person name="Mustard J.A."/>
            <person name="Pan H."/>
            <person name="Reese J.T."/>
            <person name="Scharf M.E."/>
            <person name="Sun F."/>
            <person name="Vogel H."/>
            <person name="Xiao J."/>
            <person name="Yang W."/>
            <person name="Yang Z."/>
            <person name="Yang Z."/>
            <person name="Zhou J."/>
            <person name="Zhu J."/>
            <person name="Brent C.S."/>
            <person name="Elsik C.G."/>
            <person name="Goodisman M.A."/>
            <person name="Liberles D.A."/>
            <person name="Roe R.M."/>
            <person name="Vargo E.L."/>
            <person name="Vilcinskas A."/>
            <person name="Wang J."/>
            <person name="Bornberg-Bauer E."/>
            <person name="Korb J."/>
            <person name="Zhang G."/>
            <person name="Liebig J."/>
        </authorList>
    </citation>
    <scope>NUCLEOTIDE SEQUENCE [LARGE SCALE GENOMIC DNA]</scope>
    <source>
        <tissue evidence="1">Whole organism</tissue>
    </source>
</reference>
<name>A0A067R518_ZOONE</name>
<gene>
    <name evidence="1" type="ORF">L798_11430</name>
</gene>
<organism evidence="1 2">
    <name type="scientific">Zootermopsis nevadensis</name>
    <name type="common">Dampwood termite</name>
    <dbReference type="NCBI Taxonomy" id="136037"/>
    <lineage>
        <taxon>Eukaryota</taxon>
        <taxon>Metazoa</taxon>
        <taxon>Ecdysozoa</taxon>
        <taxon>Arthropoda</taxon>
        <taxon>Hexapoda</taxon>
        <taxon>Insecta</taxon>
        <taxon>Pterygota</taxon>
        <taxon>Neoptera</taxon>
        <taxon>Polyneoptera</taxon>
        <taxon>Dictyoptera</taxon>
        <taxon>Blattodea</taxon>
        <taxon>Blattoidea</taxon>
        <taxon>Termitoidae</taxon>
        <taxon>Termopsidae</taxon>
        <taxon>Zootermopsis</taxon>
    </lineage>
</organism>
<sequence length="80" mass="9869">KRRKRNYWVHPLYSERLFKGKFHTMYETLRNYPAKFFSYFRMSTQSFDELLLLLRPSITYQDTDMRLAISPEERLAVTLR</sequence>
<keyword evidence="2" id="KW-1185">Reference proteome</keyword>
<accession>A0A067R518</accession>
<dbReference type="STRING" id="136037.A0A067R518"/>
<dbReference type="EMBL" id="KK852888">
    <property type="protein sequence ID" value="KDR14337.1"/>
    <property type="molecule type" value="Genomic_DNA"/>
</dbReference>
<dbReference type="OMA" id="TRSAHKA"/>
<evidence type="ECO:0000313" key="2">
    <source>
        <dbReference type="Proteomes" id="UP000027135"/>
    </source>
</evidence>
<proteinExistence type="predicted"/>